<dbReference type="EC" id="6.3.1.-" evidence="9"/>
<dbReference type="SUPFAM" id="SSF55681">
    <property type="entry name" value="Class II aaRS and biotin synthetases"/>
    <property type="match status" value="1"/>
</dbReference>
<dbReference type="Gene3D" id="3.30.930.10">
    <property type="entry name" value="Bira Bifunctional Protein, Domain 2"/>
    <property type="match status" value="1"/>
</dbReference>
<dbReference type="AlphaFoldDB" id="A0AAW7YZU0"/>
<dbReference type="InterPro" id="IPR045864">
    <property type="entry name" value="aa-tRNA-synth_II/BPL/LPL"/>
</dbReference>
<keyword evidence="9" id="KW-0251">Elongation factor</keyword>
<dbReference type="KEGG" id="asq:AVL57_04465"/>
<keyword evidence="10" id="KW-1185">Reference proteome</keyword>
<dbReference type="GO" id="GO:0006430">
    <property type="term" value="P:lysyl-tRNA aminoacylation"/>
    <property type="evidence" value="ECO:0007669"/>
    <property type="project" value="InterPro"/>
</dbReference>
<dbReference type="GO" id="GO:0000049">
    <property type="term" value="F:tRNA binding"/>
    <property type="evidence" value="ECO:0007669"/>
    <property type="project" value="TreeGrafter"/>
</dbReference>
<dbReference type="GO" id="GO:0005524">
    <property type="term" value="F:ATP binding"/>
    <property type="evidence" value="ECO:0007669"/>
    <property type="project" value="UniProtKB-KW"/>
</dbReference>
<dbReference type="PROSITE" id="PS50862">
    <property type="entry name" value="AA_TRNA_LIGASE_II"/>
    <property type="match status" value="1"/>
</dbReference>
<feature type="region of interest" description="Disordered" evidence="6">
    <location>
        <begin position="251"/>
        <end position="272"/>
    </location>
</feature>
<dbReference type="Pfam" id="PF00152">
    <property type="entry name" value="tRNA-synt_2"/>
    <property type="match status" value="1"/>
</dbReference>
<evidence type="ECO:0000256" key="6">
    <source>
        <dbReference type="SAM" id="MobiDB-lite"/>
    </source>
</evidence>
<dbReference type="NCBIfam" id="TIGR00462">
    <property type="entry name" value="genX"/>
    <property type="match status" value="1"/>
</dbReference>
<dbReference type="PRINTS" id="PR00982">
    <property type="entry name" value="TRNASYNTHLYS"/>
</dbReference>
<evidence type="ECO:0000256" key="2">
    <source>
        <dbReference type="ARBA" id="ARBA00022598"/>
    </source>
</evidence>
<evidence type="ECO:0000313" key="11">
    <source>
        <dbReference type="Proteomes" id="UP001170717"/>
    </source>
</evidence>
<dbReference type="InterPro" id="IPR004525">
    <property type="entry name" value="EpmA"/>
</dbReference>
<dbReference type="RefSeq" id="WP_057793962.1">
    <property type="nucleotide sequence ID" value="NZ_CP013926.1"/>
</dbReference>
<comment type="catalytic activity">
    <reaction evidence="5">
        <text>D-beta-lysine + L-lysyl-[protein] + ATP = N(6)-((3R)-3,6-diaminohexanoyl)-L-lysyl-[protein] + AMP + diphosphate + H(+)</text>
        <dbReference type="Rhea" id="RHEA:83435"/>
        <dbReference type="Rhea" id="RHEA-COMP:9752"/>
        <dbReference type="Rhea" id="RHEA-COMP:20131"/>
        <dbReference type="ChEBI" id="CHEBI:15378"/>
        <dbReference type="ChEBI" id="CHEBI:29969"/>
        <dbReference type="ChEBI" id="CHEBI:30616"/>
        <dbReference type="ChEBI" id="CHEBI:33019"/>
        <dbReference type="ChEBI" id="CHEBI:84138"/>
        <dbReference type="ChEBI" id="CHEBI:156053"/>
        <dbReference type="ChEBI" id="CHEBI:456215"/>
    </reaction>
    <physiologicalReaction direction="left-to-right" evidence="5">
        <dbReference type="Rhea" id="RHEA:83436"/>
    </physiologicalReaction>
</comment>
<dbReference type="PANTHER" id="PTHR42918:SF6">
    <property type="entry name" value="ELONGATION FACTOR P--(R)-BETA-LYSINE LIGASE"/>
    <property type="match status" value="1"/>
</dbReference>
<keyword evidence="2 9" id="KW-0436">Ligase</keyword>
<name>A0AAW7YZU0_9ALTE</name>
<protein>
    <submittedName>
        <fullName evidence="9">Elongation factor P--(R)-beta-lysine ligase</fullName>
        <ecNumber evidence="9">6.3.1.-</ecNumber>
    </submittedName>
    <submittedName>
        <fullName evidence="8">PoxB regulator PoxA</fullName>
    </submittedName>
</protein>
<keyword evidence="9" id="KW-0648">Protein biosynthesis</keyword>
<evidence type="ECO:0000256" key="5">
    <source>
        <dbReference type="ARBA" id="ARBA00052794"/>
    </source>
</evidence>
<evidence type="ECO:0000313" key="10">
    <source>
        <dbReference type="Proteomes" id="UP000056750"/>
    </source>
</evidence>
<sequence>MNDWQPTSSHDSRIARAHLLRSIRHFFYTRDVLEVETPLLSSGTVTDEHLDAFYTRFNHSHDGKPVDLYLQTSPEFAMKRLLCDQSGAIYQICKAFRHEGEGRWHNPEFTMLEWYRPRFDHHALMQEVDALLIETLGTDASEMVSYQDVFQSRLGIDPLTATDDMLLAKMADCNINISSPEQLDKDSKLQLLFAMAIEPAIGQERPCFVFGFPASQASLARINTEDSRTADRFEVYFKGAELANGFHELSDASEQEQRFEQDNEKRRNNGQSVKPIDTRFLSALKSGLPHCAGVALGIDRLLMLKIGASHIKEVLNFPVSRA</sequence>
<organism evidence="9 11">
    <name type="scientific">Alteromonas stellipolaris</name>
    <dbReference type="NCBI Taxonomy" id="233316"/>
    <lineage>
        <taxon>Bacteria</taxon>
        <taxon>Pseudomonadati</taxon>
        <taxon>Pseudomonadota</taxon>
        <taxon>Gammaproteobacteria</taxon>
        <taxon>Alteromonadales</taxon>
        <taxon>Alteromonadaceae</taxon>
        <taxon>Alteromonas/Salinimonas group</taxon>
        <taxon>Alteromonas</taxon>
    </lineage>
</organism>
<reference evidence="9" key="2">
    <citation type="submission" date="2023-07" db="EMBL/GenBank/DDBJ databases">
        <title>Genome content predicts the carbon catabolic preferences of heterotrophic bacteria.</title>
        <authorList>
            <person name="Gralka M."/>
        </authorList>
    </citation>
    <scope>NUCLEOTIDE SEQUENCE</scope>
    <source>
        <strain evidence="9">F2M12</strain>
    </source>
</reference>
<evidence type="ECO:0000256" key="3">
    <source>
        <dbReference type="ARBA" id="ARBA00022741"/>
    </source>
</evidence>
<evidence type="ECO:0000256" key="4">
    <source>
        <dbReference type="ARBA" id="ARBA00022840"/>
    </source>
</evidence>
<gene>
    <name evidence="9" type="primary">epmA</name>
    <name evidence="8" type="ORF">AVL57_04465</name>
    <name evidence="9" type="ORF">Q4527_03860</name>
</gene>
<dbReference type="NCBIfam" id="NF006828">
    <property type="entry name" value="PRK09350.1"/>
    <property type="match status" value="1"/>
</dbReference>
<dbReference type="EMBL" id="JAUOQI010000002">
    <property type="protein sequence ID" value="MDO6576508.1"/>
    <property type="molecule type" value="Genomic_DNA"/>
</dbReference>
<proteinExistence type="predicted"/>
<dbReference type="InterPro" id="IPR018149">
    <property type="entry name" value="Lys-tRNA-synth_II_C"/>
</dbReference>
<feature type="compositionally biased region" description="Basic and acidic residues" evidence="6">
    <location>
        <begin position="255"/>
        <end position="267"/>
    </location>
</feature>
<evidence type="ECO:0000313" key="9">
    <source>
        <dbReference type="EMBL" id="MDO6576508.1"/>
    </source>
</evidence>
<evidence type="ECO:0000256" key="1">
    <source>
        <dbReference type="ARBA" id="ARBA00011738"/>
    </source>
</evidence>
<feature type="domain" description="Aminoacyl-transfer RNA synthetases class-II family profile" evidence="7">
    <location>
        <begin position="19"/>
        <end position="318"/>
    </location>
</feature>
<dbReference type="InterPro" id="IPR004364">
    <property type="entry name" value="Aa-tRNA-synt_II"/>
</dbReference>
<dbReference type="Proteomes" id="UP001170717">
    <property type="component" value="Unassembled WGS sequence"/>
</dbReference>
<keyword evidence="3" id="KW-0547">Nucleotide-binding</keyword>
<dbReference type="GO" id="GO:0004824">
    <property type="term" value="F:lysine-tRNA ligase activity"/>
    <property type="evidence" value="ECO:0007669"/>
    <property type="project" value="InterPro"/>
</dbReference>
<accession>A0AAW7YZU0</accession>
<dbReference type="InterPro" id="IPR006195">
    <property type="entry name" value="aa-tRNA-synth_II"/>
</dbReference>
<reference evidence="8 10" key="1">
    <citation type="submission" date="2015-12" db="EMBL/GenBank/DDBJ databases">
        <title>Intraspecies pangenome expansion in the marine bacterium Alteromonas.</title>
        <authorList>
            <person name="Lopez-Perez M."/>
            <person name="Rodriguez-Valera F."/>
        </authorList>
    </citation>
    <scope>NUCLEOTIDE SEQUENCE [LARGE SCALE GENOMIC DNA]</scope>
    <source>
        <strain evidence="8 10">LMG 21861</strain>
    </source>
</reference>
<evidence type="ECO:0000313" key="8">
    <source>
        <dbReference type="EMBL" id="AMJ73292.1"/>
    </source>
</evidence>
<dbReference type="EMBL" id="CP013926">
    <property type="protein sequence ID" value="AMJ73292.1"/>
    <property type="molecule type" value="Genomic_DNA"/>
</dbReference>
<keyword evidence="4" id="KW-0067">ATP-binding</keyword>
<dbReference type="Proteomes" id="UP000056750">
    <property type="component" value="Chromosome"/>
</dbReference>
<comment type="subunit">
    <text evidence="1">Homodimer.</text>
</comment>
<dbReference type="GO" id="GO:0003746">
    <property type="term" value="F:translation elongation factor activity"/>
    <property type="evidence" value="ECO:0007669"/>
    <property type="project" value="UniProtKB-KW"/>
</dbReference>
<dbReference type="GO" id="GO:0005829">
    <property type="term" value="C:cytosol"/>
    <property type="evidence" value="ECO:0007669"/>
    <property type="project" value="TreeGrafter"/>
</dbReference>
<dbReference type="PANTHER" id="PTHR42918">
    <property type="entry name" value="LYSYL-TRNA SYNTHETASE"/>
    <property type="match status" value="1"/>
</dbReference>
<evidence type="ECO:0000259" key="7">
    <source>
        <dbReference type="PROSITE" id="PS50862"/>
    </source>
</evidence>
<dbReference type="FunFam" id="3.30.930.10:FF:000017">
    <property type="entry name" value="Elongation factor P--(R)-beta-lysine ligase"/>
    <property type="match status" value="1"/>
</dbReference>